<dbReference type="EMBL" id="JARXVE010000005">
    <property type="protein sequence ID" value="MDH6196900.1"/>
    <property type="molecule type" value="Genomic_DNA"/>
</dbReference>
<protein>
    <submittedName>
        <fullName evidence="3">Sugar lactone lactonase YvrE</fullName>
    </submittedName>
</protein>
<gene>
    <name evidence="3" type="ORF">M2272_003553</name>
</gene>
<keyword evidence="4" id="KW-1185">Reference proteome</keyword>
<accession>A0ABT6L3L3</accession>
<dbReference type="InterPro" id="IPR011042">
    <property type="entry name" value="6-blade_b-propeller_TolB-like"/>
</dbReference>
<reference evidence="3 4" key="1">
    <citation type="submission" date="2023-04" db="EMBL/GenBank/DDBJ databases">
        <title>Forest soil microbial communities from Buena Vista Peninsula, Colon Province, Panama.</title>
        <authorList>
            <person name="Bouskill N."/>
        </authorList>
    </citation>
    <scope>NUCLEOTIDE SEQUENCE [LARGE SCALE GENOMIC DNA]</scope>
    <source>
        <strain evidence="3 4">AC80</strain>
    </source>
</reference>
<dbReference type="InterPro" id="IPR013658">
    <property type="entry name" value="SGL"/>
</dbReference>
<feature type="region of interest" description="Disordered" evidence="1">
    <location>
        <begin position="1"/>
        <end position="25"/>
    </location>
</feature>
<organism evidence="3 4">
    <name type="scientific">Mycolicibacterium frederiksbergense</name>
    <dbReference type="NCBI Taxonomy" id="117567"/>
    <lineage>
        <taxon>Bacteria</taxon>
        <taxon>Bacillati</taxon>
        <taxon>Actinomycetota</taxon>
        <taxon>Actinomycetes</taxon>
        <taxon>Mycobacteriales</taxon>
        <taxon>Mycobacteriaceae</taxon>
        <taxon>Mycolicibacterium</taxon>
    </lineage>
</organism>
<dbReference type="SUPFAM" id="SSF63829">
    <property type="entry name" value="Calcium-dependent phosphotriesterase"/>
    <property type="match status" value="1"/>
</dbReference>
<dbReference type="Gene3D" id="2.120.10.30">
    <property type="entry name" value="TolB, C-terminal domain"/>
    <property type="match status" value="1"/>
</dbReference>
<sequence>MRFRRQTGSVPRKPAIDPVRWRPPPVDPFPDFGPTELTVVPMPGDKPEDVVADAGGQLWTGLVDGRIVRVSPEGATTVVANTGGRPLGLHVARDGRVLICDSHRGLLALDPGTGTLSTLAESVDGRPLTFCSNVTETADGTIYFTESTSKFHYEHFPGAILEARGLGSLFRLGADGTVTTLVEGLYFANGVTLTADESALVFAETQARRLSKYWLTGPQSGTVTPLAVHLPGMPDNISTGPDGKIWVAMVSPVNVAEKLTPRAPALRRLVWRLPDALMPKINSQVWVAAFDPDTGAPVAGIRMRHPDFGTVTGVVETGGRLWMSSIGFPALAHTEAREIPLTR</sequence>
<feature type="domain" description="SMP-30/Gluconolactonase/LRE-like region" evidence="2">
    <location>
        <begin position="58"/>
        <end position="255"/>
    </location>
</feature>
<proteinExistence type="predicted"/>
<name>A0ABT6L3L3_9MYCO</name>
<dbReference type="Proteomes" id="UP001160130">
    <property type="component" value="Unassembled WGS sequence"/>
</dbReference>
<dbReference type="PANTHER" id="PTHR10426:SF88">
    <property type="entry name" value="ADIPOCYTE PLASMA MEMBRANE-ASSOCIATED PROTEIN HEMOMUCIN-RELATED"/>
    <property type="match status" value="1"/>
</dbReference>
<comment type="caution">
    <text evidence="3">The sequence shown here is derived from an EMBL/GenBank/DDBJ whole genome shotgun (WGS) entry which is preliminary data.</text>
</comment>
<evidence type="ECO:0000313" key="4">
    <source>
        <dbReference type="Proteomes" id="UP001160130"/>
    </source>
</evidence>
<evidence type="ECO:0000313" key="3">
    <source>
        <dbReference type="EMBL" id="MDH6196900.1"/>
    </source>
</evidence>
<dbReference type="Pfam" id="PF08450">
    <property type="entry name" value="SGL"/>
    <property type="match status" value="1"/>
</dbReference>
<evidence type="ECO:0000256" key="1">
    <source>
        <dbReference type="SAM" id="MobiDB-lite"/>
    </source>
</evidence>
<evidence type="ECO:0000259" key="2">
    <source>
        <dbReference type="Pfam" id="PF08450"/>
    </source>
</evidence>
<dbReference type="PANTHER" id="PTHR10426">
    <property type="entry name" value="STRICTOSIDINE SYNTHASE-RELATED"/>
    <property type="match status" value="1"/>
</dbReference>